<gene>
    <name evidence="1" type="ORF">METZ01_LOCUS172591</name>
</gene>
<feature type="non-terminal residue" evidence="1">
    <location>
        <position position="1"/>
    </location>
</feature>
<reference evidence="1" key="1">
    <citation type="submission" date="2018-05" db="EMBL/GenBank/DDBJ databases">
        <authorList>
            <person name="Lanie J.A."/>
            <person name="Ng W.-L."/>
            <person name="Kazmierczak K.M."/>
            <person name="Andrzejewski T.M."/>
            <person name="Davidsen T.M."/>
            <person name="Wayne K.J."/>
            <person name="Tettelin H."/>
            <person name="Glass J.I."/>
            <person name="Rusch D."/>
            <person name="Podicherti R."/>
            <person name="Tsui H.-C.T."/>
            <person name="Winkler M.E."/>
        </authorList>
    </citation>
    <scope>NUCLEOTIDE SEQUENCE</scope>
</reference>
<dbReference type="AlphaFoldDB" id="A0A382C2S3"/>
<sequence>SIPDIMCSPTVPHIAAKMVKAMTIAPVLARARSSCLFSRRSI</sequence>
<feature type="non-terminal residue" evidence="1">
    <location>
        <position position="42"/>
    </location>
</feature>
<evidence type="ECO:0000313" key="1">
    <source>
        <dbReference type="EMBL" id="SVB19737.1"/>
    </source>
</evidence>
<proteinExistence type="predicted"/>
<dbReference type="EMBL" id="UINC01032299">
    <property type="protein sequence ID" value="SVB19737.1"/>
    <property type="molecule type" value="Genomic_DNA"/>
</dbReference>
<accession>A0A382C2S3</accession>
<organism evidence="1">
    <name type="scientific">marine metagenome</name>
    <dbReference type="NCBI Taxonomy" id="408172"/>
    <lineage>
        <taxon>unclassified sequences</taxon>
        <taxon>metagenomes</taxon>
        <taxon>ecological metagenomes</taxon>
    </lineage>
</organism>
<protein>
    <submittedName>
        <fullName evidence="1">Uncharacterized protein</fullName>
    </submittedName>
</protein>
<name>A0A382C2S3_9ZZZZ</name>